<accession>A0A8D8QZ02</accession>
<dbReference type="AlphaFoldDB" id="A0A8D8QZ02"/>
<organism evidence="1">
    <name type="scientific">Cacopsylla melanoneura</name>
    <dbReference type="NCBI Taxonomy" id="428564"/>
    <lineage>
        <taxon>Eukaryota</taxon>
        <taxon>Metazoa</taxon>
        <taxon>Ecdysozoa</taxon>
        <taxon>Arthropoda</taxon>
        <taxon>Hexapoda</taxon>
        <taxon>Insecta</taxon>
        <taxon>Pterygota</taxon>
        <taxon>Neoptera</taxon>
        <taxon>Paraneoptera</taxon>
        <taxon>Hemiptera</taxon>
        <taxon>Sternorrhyncha</taxon>
        <taxon>Psylloidea</taxon>
        <taxon>Psyllidae</taxon>
        <taxon>Psyllinae</taxon>
        <taxon>Cacopsylla</taxon>
    </lineage>
</organism>
<sequence length="107" mass="12154">MFFYLHLLLLHPPSLLFFFTLLIFSSCSPSSLTLLCIIFSPLFHYCISSSISLLRSTFLLSHHCVPLPFFSSSSIPSVRISLILLFNSVRVLYLALQFSIQSEFSSI</sequence>
<proteinExistence type="predicted"/>
<reference evidence="1" key="1">
    <citation type="submission" date="2021-05" db="EMBL/GenBank/DDBJ databases">
        <authorList>
            <person name="Alioto T."/>
            <person name="Alioto T."/>
            <person name="Gomez Garrido J."/>
        </authorList>
    </citation>
    <scope>NUCLEOTIDE SEQUENCE</scope>
</reference>
<dbReference type="EMBL" id="HBUF01115642">
    <property type="protein sequence ID" value="CAG6641110.1"/>
    <property type="molecule type" value="Transcribed_RNA"/>
</dbReference>
<name>A0A8D8QZ02_9HEMI</name>
<protein>
    <submittedName>
        <fullName evidence="1">Uncharacterized protein</fullName>
    </submittedName>
</protein>
<evidence type="ECO:0000313" key="1">
    <source>
        <dbReference type="EMBL" id="CAG6641109.1"/>
    </source>
</evidence>
<dbReference type="EMBL" id="HBUF01115641">
    <property type="protein sequence ID" value="CAG6641109.1"/>
    <property type="molecule type" value="Transcribed_RNA"/>
</dbReference>